<name>A0A3N0WSP2_9FLAO</name>
<comment type="caution">
    <text evidence="1">The sequence shown here is derived from an EMBL/GenBank/DDBJ whole genome shotgun (WGS) entry which is preliminary data.</text>
</comment>
<reference evidence="2" key="1">
    <citation type="submission" date="2018-11" db="EMBL/GenBank/DDBJ databases">
        <title>Proposal to divide the Flavobacteriaceae and reorganize its genera based on Amino Acid Identity values calculated from whole genome sequences.</title>
        <authorList>
            <person name="Nicholson A.C."/>
            <person name="Gulvik C.A."/>
            <person name="Whitney A.M."/>
            <person name="Humrighouse B.W."/>
            <person name="Bell M."/>
            <person name="Holmens B."/>
            <person name="Steigerwalt A."/>
            <person name="Villarma A."/>
            <person name="Sheth M."/>
            <person name="Batra D."/>
            <person name="Pryor J."/>
            <person name="Bernardet J.-F."/>
            <person name="Hugo C."/>
            <person name="Kampfer P."/>
            <person name="Newman J."/>
            <person name="Mcquiston J.R."/>
        </authorList>
    </citation>
    <scope>NUCLEOTIDE SEQUENCE [LARGE SCALE GENOMIC DNA]</scope>
    <source>
        <strain evidence="2">H3056</strain>
    </source>
</reference>
<dbReference type="AlphaFoldDB" id="A0A3N0WSP2"/>
<organism evidence="1 2">
    <name type="scientific">Kaistella daneshvariae</name>
    <dbReference type="NCBI Taxonomy" id="2487074"/>
    <lineage>
        <taxon>Bacteria</taxon>
        <taxon>Pseudomonadati</taxon>
        <taxon>Bacteroidota</taxon>
        <taxon>Flavobacteriia</taxon>
        <taxon>Flavobacteriales</taxon>
        <taxon>Weeksellaceae</taxon>
        <taxon>Chryseobacterium group</taxon>
        <taxon>Kaistella</taxon>
    </lineage>
</organism>
<accession>A0A3N0WSP2</accession>
<evidence type="ECO:0000313" key="2">
    <source>
        <dbReference type="Proteomes" id="UP000270224"/>
    </source>
</evidence>
<dbReference type="Proteomes" id="UP000270224">
    <property type="component" value="Unassembled WGS sequence"/>
</dbReference>
<dbReference type="EMBL" id="RJUG01000004">
    <property type="protein sequence ID" value="ROI08114.1"/>
    <property type="molecule type" value="Genomic_DNA"/>
</dbReference>
<protein>
    <submittedName>
        <fullName evidence="1">Uncharacterized protein</fullName>
    </submittedName>
</protein>
<sequence>MKKMVEDSFTQYRLKIKNRNHPKAIRFSREDGSFFLTIRDRKHWENCTKIWLRTSDNITFYGINPTNESVWIFRSKPSDWTIKATLTRGIGKDGLFLHEIISRVISNS</sequence>
<evidence type="ECO:0000313" key="1">
    <source>
        <dbReference type="EMBL" id="ROI08114.1"/>
    </source>
</evidence>
<proteinExistence type="predicted"/>
<gene>
    <name evidence="1" type="ORF">EGI11_10700</name>
</gene>